<evidence type="ECO:0000256" key="2">
    <source>
        <dbReference type="ARBA" id="ARBA00023163"/>
    </source>
</evidence>
<dbReference type="Proteomes" id="UP000256253">
    <property type="component" value="Unassembled WGS sequence"/>
</dbReference>
<protein>
    <submittedName>
        <fullName evidence="4">Mycothiol system anti-sigma-R factor</fullName>
    </submittedName>
</protein>
<dbReference type="EMBL" id="QTUA01000001">
    <property type="protein sequence ID" value="REF31868.1"/>
    <property type="molecule type" value="Genomic_DNA"/>
</dbReference>
<accession>A0A3D9UR00</accession>
<sequence length="90" mass="10231">MMFDNAQGCDSYLDHLAEYLDGELTEAECTALKQHLADCPPCLDEYQRDAIMKALIRRSCQCEEAPAALRTQIMQRISVQVTTVQIHRVD</sequence>
<dbReference type="InterPro" id="IPR024020">
    <property type="entry name" value="Anit_sigma_mycothiol_RsrA"/>
</dbReference>
<evidence type="ECO:0000259" key="3">
    <source>
        <dbReference type="Pfam" id="PF13490"/>
    </source>
</evidence>
<evidence type="ECO:0000313" key="4">
    <source>
        <dbReference type="EMBL" id="REF31868.1"/>
    </source>
</evidence>
<keyword evidence="5" id="KW-1185">Reference proteome</keyword>
<dbReference type="InterPro" id="IPR041916">
    <property type="entry name" value="Anti_sigma_zinc_sf"/>
</dbReference>
<dbReference type="Pfam" id="PF13490">
    <property type="entry name" value="zf-HC2"/>
    <property type="match status" value="1"/>
</dbReference>
<keyword evidence="1" id="KW-0805">Transcription regulation</keyword>
<reference evidence="4 5" key="1">
    <citation type="submission" date="2018-08" db="EMBL/GenBank/DDBJ databases">
        <title>Sequencing the genomes of 1000 actinobacteria strains.</title>
        <authorList>
            <person name="Klenk H.-P."/>
        </authorList>
    </citation>
    <scope>NUCLEOTIDE SEQUENCE [LARGE SCALE GENOMIC DNA]</scope>
    <source>
        <strain evidence="4 5">DSM 22967</strain>
    </source>
</reference>
<dbReference type="InterPro" id="IPR027383">
    <property type="entry name" value="Znf_put"/>
</dbReference>
<evidence type="ECO:0000313" key="5">
    <source>
        <dbReference type="Proteomes" id="UP000256253"/>
    </source>
</evidence>
<name>A0A3D9UR00_9MICO</name>
<evidence type="ECO:0000256" key="1">
    <source>
        <dbReference type="ARBA" id="ARBA00023015"/>
    </source>
</evidence>
<dbReference type="NCBIfam" id="TIGR03988">
    <property type="entry name" value="antisig_RsrA"/>
    <property type="match status" value="1"/>
</dbReference>
<proteinExistence type="predicted"/>
<keyword evidence="2" id="KW-0804">Transcription</keyword>
<gene>
    <name evidence="4" type="ORF">DFJ65_2952</name>
</gene>
<organism evidence="4 5">
    <name type="scientific">Calidifontibacter indicus</name>
    <dbReference type="NCBI Taxonomy" id="419650"/>
    <lineage>
        <taxon>Bacteria</taxon>
        <taxon>Bacillati</taxon>
        <taxon>Actinomycetota</taxon>
        <taxon>Actinomycetes</taxon>
        <taxon>Micrococcales</taxon>
        <taxon>Dermacoccaceae</taxon>
        <taxon>Calidifontibacter</taxon>
    </lineage>
</organism>
<dbReference type="AlphaFoldDB" id="A0A3D9UR00"/>
<dbReference type="Gene3D" id="1.10.10.1320">
    <property type="entry name" value="Anti-sigma factor, zinc-finger domain"/>
    <property type="match status" value="1"/>
</dbReference>
<comment type="caution">
    <text evidence="4">The sequence shown here is derived from an EMBL/GenBank/DDBJ whole genome shotgun (WGS) entry which is preliminary data.</text>
</comment>
<feature type="domain" description="Putative zinc-finger" evidence="3">
    <location>
        <begin position="9"/>
        <end position="42"/>
    </location>
</feature>
<dbReference type="RefSeq" id="WP_245950301.1">
    <property type="nucleotide sequence ID" value="NZ_QTUA01000001.1"/>
</dbReference>